<keyword evidence="2" id="KW-1185">Reference proteome</keyword>
<dbReference type="AlphaFoldDB" id="A0A840ZP68"/>
<protein>
    <submittedName>
        <fullName evidence="1">Uncharacterized protein</fullName>
    </submittedName>
</protein>
<comment type="caution">
    <text evidence="1">The sequence shown here is derived from an EMBL/GenBank/DDBJ whole genome shotgun (WGS) entry which is preliminary data.</text>
</comment>
<gene>
    <name evidence="1" type="ORF">HNR00_003414</name>
</gene>
<evidence type="ECO:0000313" key="2">
    <source>
        <dbReference type="Proteomes" id="UP000583454"/>
    </source>
</evidence>
<name>A0A840ZP68_9HYPH</name>
<proteinExistence type="predicted"/>
<reference evidence="1 2" key="1">
    <citation type="submission" date="2020-08" db="EMBL/GenBank/DDBJ databases">
        <title>Genomic Encyclopedia of Type Strains, Phase IV (KMG-IV): sequencing the most valuable type-strain genomes for metagenomic binning, comparative biology and taxonomic classification.</title>
        <authorList>
            <person name="Goeker M."/>
        </authorList>
    </citation>
    <scope>NUCLEOTIDE SEQUENCE [LARGE SCALE GENOMIC DNA]</scope>
    <source>
        <strain evidence="1 2">DSM 2163</strain>
    </source>
</reference>
<accession>A0A840ZP68</accession>
<organism evidence="1 2">
    <name type="scientific">Methylorubrum rhodinum</name>
    <dbReference type="NCBI Taxonomy" id="29428"/>
    <lineage>
        <taxon>Bacteria</taxon>
        <taxon>Pseudomonadati</taxon>
        <taxon>Pseudomonadota</taxon>
        <taxon>Alphaproteobacteria</taxon>
        <taxon>Hyphomicrobiales</taxon>
        <taxon>Methylobacteriaceae</taxon>
        <taxon>Methylorubrum</taxon>
    </lineage>
</organism>
<dbReference type="EMBL" id="JACHOP010000016">
    <property type="protein sequence ID" value="MBB5758691.1"/>
    <property type="molecule type" value="Genomic_DNA"/>
</dbReference>
<evidence type="ECO:0000313" key="1">
    <source>
        <dbReference type="EMBL" id="MBB5758691.1"/>
    </source>
</evidence>
<sequence length="110" mass="11758">MTHSDEDIIPNIAAGHRPTLTLDVALYDSYLEGSGLAEDERRALLEDLWAIIVGFVDLGFVVEPAAALADKSDEMSEEFARSGSALVDYSTNSTTDHFERAAAPIASAGD</sequence>
<dbReference type="RefSeq" id="WP_183571343.1">
    <property type="nucleotide sequence ID" value="NZ_JACHOP010000016.1"/>
</dbReference>
<dbReference type="Proteomes" id="UP000583454">
    <property type="component" value="Unassembled WGS sequence"/>
</dbReference>